<dbReference type="AlphaFoldDB" id="A0A8J6LGS0"/>
<feature type="region of interest" description="Disordered" evidence="1">
    <location>
        <begin position="203"/>
        <end position="242"/>
    </location>
</feature>
<feature type="compositionally biased region" description="Polar residues" evidence="1">
    <location>
        <begin position="216"/>
        <end position="229"/>
    </location>
</feature>
<name>A0A8J6LGS0_TENMO</name>
<protein>
    <recommendedName>
        <fullName evidence="4">RNA-directed DNA polymerase from mobile element jockey</fullName>
    </recommendedName>
</protein>
<reference evidence="2" key="2">
    <citation type="submission" date="2021-08" db="EMBL/GenBank/DDBJ databases">
        <authorList>
            <person name="Eriksson T."/>
        </authorList>
    </citation>
    <scope>NUCLEOTIDE SEQUENCE</scope>
    <source>
        <strain evidence="2">Stoneville</strain>
        <tissue evidence="2">Whole head</tissue>
    </source>
</reference>
<evidence type="ECO:0008006" key="4">
    <source>
        <dbReference type="Google" id="ProtNLM"/>
    </source>
</evidence>
<evidence type="ECO:0000256" key="1">
    <source>
        <dbReference type="SAM" id="MobiDB-lite"/>
    </source>
</evidence>
<dbReference type="Proteomes" id="UP000719412">
    <property type="component" value="Unassembled WGS sequence"/>
</dbReference>
<reference evidence="2" key="1">
    <citation type="journal article" date="2020" name="J Insects Food Feed">
        <title>The yellow mealworm (Tenebrio molitor) genome: a resource for the emerging insects as food and feed industry.</title>
        <authorList>
            <person name="Eriksson T."/>
            <person name="Andere A."/>
            <person name="Kelstrup H."/>
            <person name="Emery V."/>
            <person name="Picard C."/>
        </authorList>
    </citation>
    <scope>NUCLEOTIDE SEQUENCE</scope>
    <source>
        <strain evidence="2">Stoneville</strain>
        <tissue evidence="2">Whole head</tissue>
    </source>
</reference>
<gene>
    <name evidence="2" type="ORF">GEV33_004039</name>
</gene>
<keyword evidence="3" id="KW-1185">Reference proteome</keyword>
<evidence type="ECO:0000313" key="2">
    <source>
        <dbReference type="EMBL" id="KAH0818752.1"/>
    </source>
</evidence>
<proteinExistence type="predicted"/>
<dbReference type="EMBL" id="JABDTM020016762">
    <property type="protein sequence ID" value="KAH0818752.1"/>
    <property type="molecule type" value="Genomic_DNA"/>
</dbReference>
<evidence type="ECO:0000313" key="3">
    <source>
        <dbReference type="Proteomes" id="UP000719412"/>
    </source>
</evidence>
<organism evidence="2 3">
    <name type="scientific">Tenebrio molitor</name>
    <name type="common">Yellow mealworm beetle</name>
    <dbReference type="NCBI Taxonomy" id="7067"/>
    <lineage>
        <taxon>Eukaryota</taxon>
        <taxon>Metazoa</taxon>
        <taxon>Ecdysozoa</taxon>
        <taxon>Arthropoda</taxon>
        <taxon>Hexapoda</taxon>
        <taxon>Insecta</taxon>
        <taxon>Pterygota</taxon>
        <taxon>Neoptera</taxon>
        <taxon>Endopterygota</taxon>
        <taxon>Coleoptera</taxon>
        <taxon>Polyphaga</taxon>
        <taxon>Cucujiformia</taxon>
        <taxon>Tenebrionidae</taxon>
        <taxon>Tenebrio</taxon>
    </lineage>
</organism>
<sequence>MFGRDIPWKDQVKYLGVILDSPSSPTSNTWRHRRRWSTFITDMQKKQDVHQVRSGQVMDLNNTSLLVLFKSIIRPVMTYASVVWGHVSASQLNKLHTRRTACSDQHSTLPEFLFEIALRSFEKAKAHENPLVREAVDYDQRPAKNGHIGAIVPCPDILDIALAKNVTHQIRLTVIHELDSDHVPVLMHIGNETNDPDLISYGKTDWNKTPRPLATFQESSPRMTSSERSNGLRMGSRHQSTS</sequence>
<comment type="caution">
    <text evidence="2">The sequence shown here is derived from an EMBL/GenBank/DDBJ whole genome shotgun (WGS) entry which is preliminary data.</text>
</comment>
<accession>A0A8J6LGS0</accession>